<keyword evidence="4" id="KW-0472">Membrane</keyword>
<dbReference type="SUPFAM" id="SSF53448">
    <property type="entry name" value="Nucleotide-diphospho-sugar transferases"/>
    <property type="match status" value="1"/>
</dbReference>
<dbReference type="Pfam" id="PF00535">
    <property type="entry name" value="Glycos_transf_2"/>
    <property type="match status" value="1"/>
</dbReference>
<name>A0A2N3IEM1_9BACT</name>
<dbReference type="CDD" id="cd04186">
    <property type="entry name" value="GT_2_like_c"/>
    <property type="match status" value="1"/>
</dbReference>
<comment type="similarity">
    <text evidence="1">Belongs to the glycosyltransferase 2 family.</text>
</comment>
<feature type="transmembrane region" description="Helical" evidence="4">
    <location>
        <begin position="259"/>
        <end position="279"/>
    </location>
</feature>
<reference evidence="6 7" key="1">
    <citation type="journal article" date="2017" name="Front. Microbiol.">
        <title>Labilibaculum manganireducens gen. nov., sp. nov. and Labilibaculum filiforme sp. nov., Novel Bacteroidetes Isolated from Subsurface Sediments of the Baltic Sea.</title>
        <authorList>
            <person name="Vandieken V."/>
            <person name="Marshall I.P."/>
            <person name="Niemann H."/>
            <person name="Engelen B."/>
            <person name="Cypionka H."/>
        </authorList>
    </citation>
    <scope>NUCLEOTIDE SEQUENCE [LARGE SCALE GENOMIC DNA]</scope>
    <source>
        <strain evidence="6 7">59.10-2M</strain>
    </source>
</reference>
<gene>
    <name evidence="6" type="ORF">BZG01_03245</name>
</gene>
<dbReference type="Gene3D" id="3.90.550.10">
    <property type="entry name" value="Spore Coat Polysaccharide Biosynthesis Protein SpsA, Chain A"/>
    <property type="match status" value="1"/>
</dbReference>
<comment type="caution">
    <text evidence="6">The sequence shown here is derived from an EMBL/GenBank/DDBJ whole genome shotgun (WGS) entry which is preliminary data.</text>
</comment>
<dbReference type="AlphaFoldDB" id="A0A2N3IEM1"/>
<proteinExistence type="inferred from homology"/>
<dbReference type="RefSeq" id="WP_101308395.1">
    <property type="nucleotide sequence ID" value="NZ_MVDE01000003.1"/>
</dbReference>
<feature type="domain" description="Glycosyltransferase 2-like" evidence="5">
    <location>
        <begin position="7"/>
        <end position="177"/>
    </location>
</feature>
<keyword evidence="7" id="KW-1185">Reference proteome</keyword>
<evidence type="ECO:0000256" key="4">
    <source>
        <dbReference type="SAM" id="Phobius"/>
    </source>
</evidence>
<evidence type="ECO:0000313" key="6">
    <source>
        <dbReference type="EMBL" id="PKQ68746.1"/>
    </source>
</evidence>
<evidence type="ECO:0000259" key="5">
    <source>
        <dbReference type="Pfam" id="PF00535"/>
    </source>
</evidence>
<accession>A0A2N3IEM1</accession>
<dbReference type="GO" id="GO:0016757">
    <property type="term" value="F:glycosyltransferase activity"/>
    <property type="evidence" value="ECO:0007669"/>
    <property type="project" value="UniProtKB-KW"/>
</dbReference>
<dbReference type="Proteomes" id="UP000233618">
    <property type="component" value="Unassembled WGS sequence"/>
</dbReference>
<evidence type="ECO:0000256" key="2">
    <source>
        <dbReference type="ARBA" id="ARBA00022676"/>
    </source>
</evidence>
<keyword evidence="4" id="KW-1133">Transmembrane helix</keyword>
<dbReference type="InterPro" id="IPR029044">
    <property type="entry name" value="Nucleotide-diphossugar_trans"/>
</dbReference>
<keyword evidence="4" id="KW-0812">Transmembrane</keyword>
<dbReference type="InterPro" id="IPR001173">
    <property type="entry name" value="Glyco_trans_2-like"/>
</dbReference>
<evidence type="ECO:0000313" key="7">
    <source>
        <dbReference type="Proteomes" id="UP000233618"/>
    </source>
</evidence>
<protein>
    <recommendedName>
        <fullName evidence="5">Glycosyltransferase 2-like domain-containing protein</fullName>
    </recommendedName>
</protein>
<keyword evidence="2" id="KW-0328">Glycosyltransferase</keyword>
<dbReference type="EMBL" id="MVDE01000003">
    <property type="protein sequence ID" value="PKQ68746.1"/>
    <property type="molecule type" value="Genomic_DNA"/>
</dbReference>
<keyword evidence="3" id="KW-0808">Transferase</keyword>
<dbReference type="PANTHER" id="PTHR43179:SF12">
    <property type="entry name" value="GALACTOFURANOSYLTRANSFERASE GLFT2"/>
    <property type="match status" value="1"/>
</dbReference>
<evidence type="ECO:0000256" key="3">
    <source>
        <dbReference type="ARBA" id="ARBA00022679"/>
    </source>
</evidence>
<sequence>MSLPIVSIVLLNWNGDKYINDCLKSVLCQDYSNLETVIVDNNSTDDSLNKAKVLCSDAIFCESDVNLGFTGGMNLGISVSTGKYILLLNNDVYLDSSYVSQCVEFLEKPEYSNVGCVAGSEFLWNKSELTNIKVSQGVLFIKYRLQLKEMGHANELQECFGVSGSFPIFRRAAIDDLVDVSGHFFDEAFETGWEDTDVRFRLFFRNWKTYFIPDAKAWHVGSGSDNENKSLISKSRDYQIRIFRNRRYVINKNIPNVFFLWRVFLFFLEPVIFFYYCTVSIKTARYMVKGNLLAFETSSDTKFKRFKIMSSLLINPLDLKQYIKNK</sequence>
<organism evidence="6 7">
    <name type="scientific">Labilibaculum manganireducens</name>
    <dbReference type="NCBI Taxonomy" id="1940525"/>
    <lineage>
        <taxon>Bacteria</taxon>
        <taxon>Pseudomonadati</taxon>
        <taxon>Bacteroidota</taxon>
        <taxon>Bacteroidia</taxon>
        <taxon>Marinilabiliales</taxon>
        <taxon>Marinifilaceae</taxon>
        <taxon>Labilibaculum</taxon>
    </lineage>
</organism>
<evidence type="ECO:0000256" key="1">
    <source>
        <dbReference type="ARBA" id="ARBA00006739"/>
    </source>
</evidence>
<dbReference type="PANTHER" id="PTHR43179">
    <property type="entry name" value="RHAMNOSYLTRANSFERASE WBBL"/>
    <property type="match status" value="1"/>
</dbReference>